<reference evidence="1 2" key="1">
    <citation type="submission" date="2024-04" db="EMBL/GenBank/DDBJ databases">
        <authorList>
            <person name="Fracassetti M."/>
        </authorList>
    </citation>
    <scope>NUCLEOTIDE SEQUENCE [LARGE SCALE GENOMIC DNA]</scope>
</reference>
<keyword evidence="2" id="KW-1185">Reference proteome</keyword>
<dbReference type="EMBL" id="OZ034820">
    <property type="protein sequence ID" value="CAL1404515.1"/>
    <property type="molecule type" value="Genomic_DNA"/>
</dbReference>
<proteinExistence type="predicted"/>
<evidence type="ECO:0000313" key="2">
    <source>
        <dbReference type="Proteomes" id="UP001497516"/>
    </source>
</evidence>
<organism evidence="1 2">
    <name type="scientific">Linum trigynum</name>
    <dbReference type="NCBI Taxonomy" id="586398"/>
    <lineage>
        <taxon>Eukaryota</taxon>
        <taxon>Viridiplantae</taxon>
        <taxon>Streptophyta</taxon>
        <taxon>Embryophyta</taxon>
        <taxon>Tracheophyta</taxon>
        <taxon>Spermatophyta</taxon>
        <taxon>Magnoliopsida</taxon>
        <taxon>eudicotyledons</taxon>
        <taxon>Gunneridae</taxon>
        <taxon>Pentapetalae</taxon>
        <taxon>rosids</taxon>
        <taxon>fabids</taxon>
        <taxon>Malpighiales</taxon>
        <taxon>Linaceae</taxon>
        <taxon>Linum</taxon>
    </lineage>
</organism>
<accession>A0AAV2G421</accession>
<protein>
    <submittedName>
        <fullName evidence="1">Uncharacterized protein</fullName>
    </submittedName>
</protein>
<evidence type="ECO:0000313" key="1">
    <source>
        <dbReference type="EMBL" id="CAL1404515.1"/>
    </source>
</evidence>
<dbReference type="Proteomes" id="UP001497516">
    <property type="component" value="Chromosome 7"/>
</dbReference>
<sequence>MYEGSHWSAIDCFHRSPDLSLLQICSKPLNLSAIIVGSRRATGDCDISRLWSVIEGKSPAGSKSTLPSLYCSGRVGIDTGIQIKLKGRKIVDFVCESSLNHTRD</sequence>
<dbReference type="AlphaFoldDB" id="A0AAV2G421"/>
<name>A0AAV2G421_9ROSI</name>
<gene>
    <name evidence="1" type="ORF">LTRI10_LOCUS44364</name>
</gene>